<protein>
    <submittedName>
        <fullName evidence="2">Uncharacterized protein</fullName>
    </submittedName>
</protein>
<reference evidence="2" key="1">
    <citation type="submission" date="2021-02" db="EMBL/GenBank/DDBJ databases">
        <authorList>
            <person name="Nowell W R."/>
        </authorList>
    </citation>
    <scope>NUCLEOTIDE SEQUENCE</scope>
</reference>
<dbReference type="Proteomes" id="UP000663860">
    <property type="component" value="Unassembled WGS sequence"/>
</dbReference>
<comment type="caution">
    <text evidence="2">The sequence shown here is derived from an EMBL/GenBank/DDBJ whole genome shotgun (WGS) entry which is preliminary data.</text>
</comment>
<feature type="signal peptide" evidence="1">
    <location>
        <begin position="1"/>
        <end position="15"/>
    </location>
</feature>
<sequence>MLISLSLIFLQYLKLYHIIILRNQCQLTREKLNKIHLTTDVLDQEYYQLKQILSSSMYKNDIEERLINIENEQQRSLIDQQRIYTLEHLNRQFKNDLNASKLINESLKRRLNCTCQINNKNEYLRSYLSTQKSWPFPYCPPWIPAKLSSIHEEKPLKISSPLSVSM</sequence>
<keyword evidence="1" id="KW-0732">Signal</keyword>
<dbReference type="EMBL" id="CAJOBB010001133">
    <property type="protein sequence ID" value="CAF3813889.1"/>
    <property type="molecule type" value="Genomic_DNA"/>
</dbReference>
<evidence type="ECO:0000256" key="1">
    <source>
        <dbReference type="SAM" id="SignalP"/>
    </source>
</evidence>
<accession>A0A814MNS3</accession>
<evidence type="ECO:0000313" key="4">
    <source>
        <dbReference type="Proteomes" id="UP000663860"/>
    </source>
</evidence>
<evidence type="ECO:0000313" key="2">
    <source>
        <dbReference type="EMBL" id="CAF1081505.1"/>
    </source>
</evidence>
<gene>
    <name evidence="2" type="ORF">IZO911_LOCUS21987</name>
    <name evidence="3" type="ORF">KXQ929_LOCUS17795</name>
</gene>
<evidence type="ECO:0000313" key="3">
    <source>
        <dbReference type="EMBL" id="CAF3813889.1"/>
    </source>
</evidence>
<organism evidence="2 4">
    <name type="scientific">Adineta steineri</name>
    <dbReference type="NCBI Taxonomy" id="433720"/>
    <lineage>
        <taxon>Eukaryota</taxon>
        <taxon>Metazoa</taxon>
        <taxon>Spiralia</taxon>
        <taxon>Gnathifera</taxon>
        <taxon>Rotifera</taxon>
        <taxon>Eurotatoria</taxon>
        <taxon>Bdelloidea</taxon>
        <taxon>Adinetida</taxon>
        <taxon>Adinetidae</taxon>
        <taxon>Adineta</taxon>
    </lineage>
</organism>
<dbReference type="EMBL" id="CAJNOE010000241">
    <property type="protein sequence ID" value="CAF1081505.1"/>
    <property type="molecule type" value="Genomic_DNA"/>
</dbReference>
<dbReference type="Proteomes" id="UP000663868">
    <property type="component" value="Unassembled WGS sequence"/>
</dbReference>
<proteinExistence type="predicted"/>
<feature type="chain" id="PRO_5035684882" evidence="1">
    <location>
        <begin position="16"/>
        <end position="166"/>
    </location>
</feature>
<name>A0A814MNS3_9BILA</name>
<dbReference type="AlphaFoldDB" id="A0A814MNS3"/>